<dbReference type="InterPro" id="IPR011425">
    <property type="entry name" value="Med9"/>
</dbReference>
<comment type="subunit">
    <text evidence="7">Component of the Mediator complex.</text>
</comment>
<organism evidence="9 10">
    <name type="scientific">Oikopleura dioica</name>
    <name type="common">Tunicate</name>
    <dbReference type="NCBI Taxonomy" id="34765"/>
    <lineage>
        <taxon>Eukaryota</taxon>
        <taxon>Metazoa</taxon>
        <taxon>Chordata</taxon>
        <taxon>Tunicata</taxon>
        <taxon>Appendicularia</taxon>
        <taxon>Copelata</taxon>
        <taxon>Oikopleuridae</taxon>
        <taxon>Oikopleura</taxon>
    </lineage>
</organism>
<evidence type="ECO:0000256" key="6">
    <source>
        <dbReference type="ARBA" id="ARBA00023242"/>
    </source>
</evidence>
<sequence>MSHNMYHKEPKLEAPNSDYATQQHQRGMHQRRTHLPQSSLMEQIAEIARNPMNRSPEEMREHFLNMKAELGNIRERIKNSPALDSLRETQQLQLEVVQEQLRMKQELIQRLKDSDLDKDTAMELMSQ</sequence>
<name>A0ABN7SVX1_OIKDI</name>
<keyword evidence="6 7" id="KW-0539">Nucleus</keyword>
<evidence type="ECO:0000256" key="8">
    <source>
        <dbReference type="SAM" id="MobiDB-lite"/>
    </source>
</evidence>
<reference evidence="9 10" key="1">
    <citation type="submission" date="2021-04" db="EMBL/GenBank/DDBJ databases">
        <authorList>
            <person name="Bliznina A."/>
        </authorList>
    </citation>
    <scope>NUCLEOTIDE SEQUENCE [LARGE SCALE GENOMIC DNA]</scope>
</reference>
<evidence type="ECO:0000313" key="10">
    <source>
        <dbReference type="Proteomes" id="UP001158576"/>
    </source>
</evidence>
<accession>A0ABN7SVX1</accession>
<evidence type="ECO:0000256" key="4">
    <source>
        <dbReference type="ARBA" id="ARBA00023159"/>
    </source>
</evidence>
<feature type="region of interest" description="Disordered" evidence="8">
    <location>
        <begin position="1"/>
        <end position="37"/>
    </location>
</feature>
<evidence type="ECO:0000256" key="1">
    <source>
        <dbReference type="ARBA" id="ARBA00004123"/>
    </source>
</evidence>
<protein>
    <recommendedName>
        <fullName evidence="7">Mediator of RNA polymerase II transcription subunit 9</fullName>
    </recommendedName>
    <alternativeName>
        <fullName evidence="7">Mediator complex subunit 9</fullName>
    </alternativeName>
</protein>
<evidence type="ECO:0000256" key="7">
    <source>
        <dbReference type="RuleBase" id="RU364145"/>
    </source>
</evidence>
<keyword evidence="5 7" id="KW-0804">Transcription</keyword>
<keyword evidence="10" id="KW-1185">Reference proteome</keyword>
<keyword evidence="3 7" id="KW-0805">Transcription regulation</keyword>
<evidence type="ECO:0000256" key="3">
    <source>
        <dbReference type="ARBA" id="ARBA00023015"/>
    </source>
</evidence>
<gene>
    <name evidence="7" type="primary">MED9</name>
    <name evidence="9" type="ORF">OKIOD_LOCUS11362</name>
</gene>
<dbReference type="Proteomes" id="UP001158576">
    <property type="component" value="Chromosome 1"/>
</dbReference>
<evidence type="ECO:0000313" key="9">
    <source>
        <dbReference type="EMBL" id="CAG5105946.1"/>
    </source>
</evidence>
<dbReference type="Pfam" id="PF07544">
    <property type="entry name" value="Med9"/>
    <property type="match status" value="1"/>
</dbReference>
<keyword evidence="4 7" id="KW-0010">Activator</keyword>
<evidence type="ECO:0000256" key="2">
    <source>
        <dbReference type="ARBA" id="ARBA00008089"/>
    </source>
</evidence>
<comment type="subcellular location">
    <subcellularLocation>
        <location evidence="1 7">Nucleus</location>
    </subcellularLocation>
</comment>
<feature type="compositionally biased region" description="Basic and acidic residues" evidence="8">
    <location>
        <begin position="1"/>
        <end position="12"/>
    </location>
</feature>
<dbReference type="EMBL" id="OU015566">
    <property type="protein sequence ID" value="CAG5105946.1"/>
    <property type="molecule type" value="Genomic_DNA"/>
</dbReference>
<comment type="similarity">
    <text evidence="2 7">Belongs to the Mediator complex subunit 9 family.</text>
</comment>
<proteinExistence type="inferred from homology"/>
<comment type="function">
    <text evidence="7">Component of the Mediator complex, a coactivator involved in the regulated transcription of nearly all RNA polymerase II-dependent genes. Mediator functions as a bridge to convey information from gene-specific regulatory proteins to the basal RNA polymerase II transcription machinery. Mediator is recruited to promoters by direct interactions with regulatory proteins and serves as a scaffold for the assembly of a functional preinitiation complex with RNA polymerase II and the general transcription factors.</text>
</comment>
<evidence type="ECO:0000256" key="5">
    <source>
        <dbReference type="ARBA" id="ARBA00023163"/>
    </source>
</evidence>